<dbReference type="OrthoDB" id="8777316at2"/>
<proteinExistence type="predicted"/>
<gene>
    <name evidence="1" type="ORF">ASR47_1005206</name>
</gene>
<dbReference type="Proteomes" id="UP000092713">
    <property type="component" value="Unassembled WGS sequence"/>
</dbReference>
<dbReference type="EMBL" id="LOCQ01000058">
    <property type="protein sequence ID" value="OBV38252.1"/>
    <property type="molecule type" value="Genomic_DNA"/>
</dbReference>
<protein>
    <submittedName>
        <fullName evidence="1">Uncharacterized protein</fullName>
    </submittedName>
</protein>
<keyword evidence="2" id="KW-1185">Reference proteome</keyword>
<organism evidence="1 2">
    <name type="scientific">Janthinobacterium psychrotolerans</name>
    <dbReference type="NCBI Taxonomy" id="1747903"/>
    <lineage>
        <taxon>Bacteria</taxon>
        <taxon>Pseudomonadati</taxon>
        <taxon>Pseudomonadota</taxon>
        <taxon>Betaproteobacteria</taxon>
        <taxon>Burkholderiales</taxon>
        <taxon>Oxalobacteraceae</taxon>
        <taxon>Janthinobacterium</taxon>
    </lineage>
</organism>
<evidence type="ECO:0000313" key="2">
    <source>
        <dbReference type="Proteomes" id="UP000092713"/>
    </source>
</evidence>
<evidence type="ECO:0000313" key="1">
    <source>
        <dbReference type="EMBL" id="OBV38252.1"/>
    </source>
</evidence>
<comment type="caution">
    <text evidence="1">The sequence shown here is derived from an EMBL/GenBank/DDBJ whole genome shotgun (WGS) entry which is preliminary data.</text>
</comment>
<sequence>MALYFNLAHGTKPLPHAADFPWPFDIDLCFEPVPHPVTFSEGVGHGAAGCAVSAVDALQPTWRAHFDITQSWWLIPYIERLSQGVPLPRAEIMRRYVDLHGRQPECYQSSYA</sequence>
<dbReference type="RefSeq" id="WP_065309114.1">
    <property type="nucleotide sequence ID" value="NZ_LOCQ01000058.1"/>
</dbReference>
<reference evidence="1 2" key="1">
    <citation type="submission" date="2016-04" db="EMBL/GenBank/DDBJ databases">
        <title>Draft genome sequence of Janthinobacterium psychrotolerans sp. nov., isolated from freshwater sediments in Denmark.</title>
        <authorList>
            <person name="Gong X."/>
            <person name="Skrivergaard S."/>
            <person name="Korsgaard B.S."/>
            <person name="Schreiber L."/>
            <person name="Marshall I.P."/>
            <person name="Finster K."/>
            <person name="Schramm A."/>
        </authorList>
    </citation>
    <scope>NUCLEOTIDE SEQUENCE [LARGE SCALE GENOMIC DNA]</scope>
    <source>
        <strain evidence="1 2">S3-2</strain>
    </source>
</reference>
<dbReference type="AlphaFoldDB" id="A0A1A7BXK5"/>
<accession>A0A1A7BXK5</accession>
<name>A0A1A7BXK5_9BURK</name>